<accession>C9Z903</accession>
<organism evidence="1 2">
    <name type="scientific">Streptomyces scabiei (strain 87.22)</name>
    <dbReference type="NCBI Taxonomy" id="680198"/>
    <lineage>
        <taxon>Bacteria</taxon>
        <taxon>Bacillati</taxon>
        <taxon>Actinomycetota</taxon>
        <taxon>Actinomycetes</taxon>
        <taxon>Kitasatosporales</taxon>
        <taxon>Streptomycetaceae</taxon>
        <taxon>Streptomyces</taxon>
    </lineage>
</organism>
<dbReference type="RefSeq" id="WP_013003653.1">
    <property type="nucleotide sequence ID" value="NC_013929.1"/>
</dbReference>
<evidence type="ECO:0000313" key="2">
    <source>
        <dbReference type="Proteomes" id="UP000001444"/>
    </source>
</evidence>
<dbReference type="STRING" id="680198.SCAB_60731"/>
<dbReference type="GeneID" id="32809020"/>
<dbReference type="HOGENOM" id="CLU_2398456_0_0_11"/>
<dbReference type="KEGG" id="scb:SCAB_60731"/>
<name>C9Z903_STRSW</name>
<keyword evidence="2" id="KW-1185">Reference proteome</keyword>
<dbReference type="Proteomes" id="UP000001444">
    <property type="component" value="Chromosome"/>
</dbReference>
<reference evidence="1 2" key="1">
    <citation type="journal article" date="2010" name="Mol. Plant Microbe Interact.">
        <title>Streptomyces scabies 87-22 contains a coronafacic acid-like biosynthetic cluster that contributes to plant-microbe interactions.</title>
        <authorList>
            <person name="Bignell D.R."/>
            <person name="Seipke R.F."/>
            <person name="Huguet-Tapia J.C."/>
            <person name="Chambers A.H."/>
            <person name="Parry R.J."/>
            <person name="Loria R."/>
        </authorList>
    </citation>
    <scope>NUCLEOTIDE SEQUENCE [LARGE SCALE GENOMIC DNA]</scope>
    <source>
        <strain evidence="1 2">87.22</strain>
    </source>
</reference>
<dbReference type="EMBL" id="FN554889">
    <property type="protein sequence ID" value="CBG73092.1"/>
    <property type="molecule type" value="Genomic_DNA"/>
</dbReference>
<dbReference type="AlphaFoldDB" id="C9Z903"/>
<protein>
    <submittedName>
        <fullName evidence="1">Uncharacterized protein</fullName>
    </submittedName>
</protein>
<evidence type="ECO:0000313" key="1">
    <source>
        <dbReference type="EMBL" id="CBG73092.1"/>
    </source>
</evidence>
<proteinExistence type="predicted"/>
<sequence>MPTHQTVDALLDAYADRGRILARVQALAEAVLNSPRSDPERRQARGFAHQVSVAIRPTTHERPCAFDMHHNAHTYPYGPGESACYCPGLPERS</sequence>
<gene>
    <name evidence="1" type="ordered locus">SCAB_60731</name>
</gene>